<name>A0A7T2Z091_9BURK</name>
<dbReference type="SMART" id="SM00530">
    <property type="entry name" value="HTH_XRE"/>
    <property type="match status" value="1"/>
</dbReference>
<keyword evidence="2" id="KW-0614">Plasmid</keyword>
<dbReference type="KEGG" id="dla:I6G47_33510"/>
<accession>A0A7T2Z091</accession>
<dbReference type="AlphaFoldDB" id="A0A7T2Z091"/>
<dbReference type="PROSITE" id="PS50943">
    <property type="entry name" value="HTH_CROC1"/>
    <property type="match status" value="1"/>
</dbReference>
<geneLocation type="plasmid" evidence="2 3">
    <name>unnamed</name>
</geneLocation>
<dbReference type="CDD" id="cd00093">
    <property type="entry name" value="HTH_XRE"/>
    <property type="match status" value="1"/>
</dbReference>
<dbReference type="Pfam" id="PF01381">
    <property type="entry name" value="HTH_3"/>
    <property type="match status" value="1"/>
</dbReference>
<dbReference type="InterPro" id="IPR001387">
    <property type="entry name" value="Cro/C1-type_HTH"/>
</dbReference>
<keyword evidence="3" id="KW-1185">Reference proteome</keyword>
<proteinExistence type="predicted"/>
<dbReference type="SUPFAM" id="SSF47413">
    <property type="entry name" value="lambda repressor-like DNA-binding domains"/>
    <property type="match status" value="1"/>
</dbReference>
<gene>
    <name evidence="2" type="ORF">I6G47_33510</name>
</gene>
<evidence type="ECO:0000259" key="1">
    <source>
        <dbReference type="PROSITE" id="PS50943"/>
    </source>
</evidence>
<dbReference type="GO" id="GO:0003677">
    <property type="term" value="F:DNA binding"/>
    <property type="evidence" value="ECO:0007669"/>
    <property type="project" value="InterPro"/>
</dbReference>
<evidence type="ECO:0000313" key="2">
    <source>
        <dbReference type="EMBL" id="QPS85062.1"/>
    </source>
</evidence>
<feature type="domain" description="HTH cro/C1-type" evidence="1">
    <location>
        <begin position="15"/>
        <end position="68"/>
    </location>
</feature>
<dbReference type="InterPro" id="IPR010982">
    <property type="entry name" value="Lambda_DNA-bd_dom_sf"/>
</dbReference>
<sequence length="159" mass="18239">MHTVPIVQDDLPLRLRTERERLGLKQVELAKLTGISRGTQVSYEAGKSEPTTGYLKKLKRAGGDINFLLFGSEDYDEFSENAISTLSVAIDWKLVQECTEAVDFFFLRSGLNCPSRFRWKLVKKVHSEVTTCEVQEPSRPDLLDLVSRLWEDYEHWASD</sequence>
<dbReference type="RefSeq" id="WP_074921899.1">
    <property type="nucleotide sequence ID" value="NZ_CP065749.1"/>
</dbReference>
<dbReference type="Gene3D" id="1.10.260.40">
    <property type="entry name" value="lambda repressor-like DNA-binding domains"/>
    <property type="match status" value="1"/>
</dbReference>
<reference evidence="2 3" key="1">
    <citation type="submission" date="2020-12" db="EMBL/GenBank/DDBJ databases">
        <title>FDA dAtabase for Regulatory Grade micrObial Sequences (FDA-ARGOS): Supporting development and validation of Infectious Disease Dx tests.</title>
        <authorList>
            <person name="Sproer C."/>
            <person name="Gronow S."/>
            <person name="Severitt S."/>
            <person name="Schroder I."/>
            <person name="Tallon L."/>
            <person name="Sadzewicz L."/>
            <person name="Zhao X."/>
            <person name="Boylan J."/>
            <person name="Ott S."/>
            <person name="Bowen H."/>
            <person name="Vavikolanu K."/>
            <person name="Mehta A."/>
            <person name="Aluvathingal J."/>
            <person name="Nadendla S."/>
            <person name="Lowell S."/>
            <person name="Myers T."/>
            <person name="Yan Y."/>
            <person name="Sichtig H."/>
        </authorList>
    </citation>
    <scope>NUCLEOTIDE SEQUENCE [LARGE SCALE GENOMIC DNA]</scope>
    <source>
        <strain evidence="2 3">FDAARGOS_890</strain>
        <plasmid evidence="2 3">unnamed</plasmid>
    </source>
</reference>
<dbReference type="EMBL" id="CP065749">
    <property type="protein sequence ID" value="QPS85062.1"/>
    <property type="molecule type" value="Genomic_DNA"/>
</dbReference>
<protein>
    <submittedName>
        <fullName evidence="2">Helix-turn-helix transcriptional regulator</fullName>
    </submittedName>
</protein>
<evidence type="ECO:0000313" key="3">
    <source>
        <dbReference type="Proteomes" id="UP000595064"/>
    </source>
</evidence>
<dbReference type="Proteomes" id="UP000595064">
    <property type="component" value="Plasmid unnamed"/>
</dbReference>
<organism evidence="2 3">
    <name type="scientific">Delftia lacustris</name>
    <dbReference type="NCBI Taxonomy" id="558537"/>
    <lineage>
        <taxon>Bacteria</taxon>
        <taxon>Pseudomonadati</taxon>
        <taxon>Pseudomonadota</taxon>
        <taxon>Betaproteobacteria</taxon>
        <taxon>Burkholderiales</taxon>
        <taxon>Comamonadaceae</taxon>
        <taxon>Delftia</taxon>
    </lineage>
</organism>